<protein>
    <submittedName>
        <fullName evidence="2">Uncharacterized protein</fullName>
    </submittedName>
</protein>
<evidence type="ECO:0000313" key="3">
    <source>
        <dbReference type="Proteomes" id="UP000682195"/>
    </source>
</evidence>
<organism evidence="2 3">
    <name type="scientific">Prevotella melaninogenica</name>
    <dbReference type="NCBI Taxonomy" id="28132"/>
    <lineage>
        <taxon>Bacteria</taxon>
        <taxon>Pseudomonadati</taxon>
        <taxon>Bacteroidota</taxon>
        <taxon>Bacteroidia</taxon>
        <taxon>Bacteroidales</taxon>
        <taxon>Prevotellaceae</taxon>
        <taxon>Prevotella</taxon>
    </lineage>
</organism>
<accession>A0ABX7XRV7</accession>
<sequence>MIEGNNNKIKFEFDLDNKQVYNGLQNDNVDSEHDTTISDNSNNEQVENYYDSYKKSD</sequence>
<keyword evidence="3" id="KW-1185">Reference proteome</keyword>
<reference evidence="2 3" key="1">
    <citation type="submission" date="2021-03" db="EMBL/GenBank/DDBJ databases">
        <title>Human Oral Microbial Genomes.</title>
        <authorList>
            <person name="Johnston C.D."/>
            <person name="Chen T."/>
            <person name="Dewhirst F.E."/>
        </authorList>
    </citation>
    <scope>NUCLEOTIDE SEQUENCE [LARGE SCALE GENOMIC DNA]</scope>
    <source>
        <strain evidence="2 3">F0054</strain>
    </source>
</reference>
<feature type="compositionally biased region" description="Polar residues" evidence="1">
    <location>
        <begin position="37"/>
        <end position="46"/>
    </location>
</feature>
<dbReference type="Proteomes" id="UP000682195">
    <property type="component" value="Chromosome 1"/>
</dbReference>
<evidence type="ECO:0000256" key="1">
    <source>
        <dbReference type="SAM" id="MobiDB-lite"/>
    </source>
</evidence>
<feature type="region of interest" description="Disordered" evidence="1">
    <location>
        <begin position="24"/>
        <end position="57"/>
    </location>
</feature>
<dbReference type="EMBL" id="CP072361">
    <property type="protein sequence ID" value="QUB75837.1"/>
    <property type="molecule type" value="Genomic_DNA"/>
</dbReference>
<gene>
    <name evidence="2" type="ORF">J5A58_02155</name>
</gene>
<proteinExistence type="predicted"/>
<dbReference type="RefSeq" id="WP_211807847.1">
    <property type="nucleotide sequence ID" value="NZ_CP072361.1"/>
</dbReference>
<evidence type="ECO:0000313" key="2">
    <source>
        <dbReference type="EMBL" id="QUB75837.1"/>
    </source>
</evidence>
<name>A0ABX7XRV7_9BACT</name>